<accession>A0ABN6L571</accession>
<name>A0ABN6L571_9BACT</name>
<dbReference type="RefSeq" id="WP_338397568.1">
    <property type="nucleotide sequence ID" value="NZ_AP025292.1"/>
</dbReference>
<dbReference type="InterPro" id="IPR003439">
    <property type="entry name" value="ABC_transporter-like_ATP-bd"/>
</dbReference>
<dbReference type="SUPFAM" id="SSF52540">
    <property type="entry name" value="P-loop containing nucleoside triphosphate hydrolases"/>
    <property type="match status" value="1"/>
</dbReference>
<dbReference type="PANTHER" id="PTHR42781:SF4">
    <property type="entry name" value="SPERMIDINE_PUTRESCINE IMPORT ATP-BINDING PROTEIN POTA"/>
    <property type="match status" value="1"/>
</dbReference>
<evidence type="ECO:0000313" key="6">
    <source>
        <dbReference type="Proteomes" id="UP001354989"/>
    </source>
</evidence>
<dbReference type="PROSITE" id="PS00211">
    <property type="entry name" value="ABC_TRANSPORTER_1"/>
    <property type="match status" value="1"/>
</dbReference>
<proteinExistence type="predicted"/>
<keyword evidence="3" id="KW-0067">ATP-binding</keyword>
<dbReference type="EMBL" id="AP025292">
    <property type="protein sequence ID" value="BDC98251.1"/>
    <property type="molecule type" value="Genomic_DNA"/>
</dbReference>
<dbReference type="Gene3D" id="3.40.50.300">
    <property type="entry name" value="P-loop containing nucleotide triphosphate hydrolases"/>
    <property type="match status" value="1"/>
</dbReference>
<evidence type="ECO:0000256" key="2">
    <source>
        <dbReference type="ARBA" id="ARBA00022741"/>
    </source>
</evidence>
<keyword evidence="2" id="KW-0547">Nucleotide-binding</keyword>
<dbReference type="SMART" id="SM00382">
    <property type="entry name" value="AAA"/>
    <property type="match status" value="1"/>
</dbReference>
<dbReference type="PROSITE" id="PS50893">
    <property type="entry name" value="ABC_TRANSPORTER_2"/>
    <property type="match status" value="1"/>
</dbReference>
<dbReference type="PANTHER" id="PTHR42781">
    <property type="entry name" value="SPERMIDINE/PUTRESCINE IMPORT ATP-BINDING PROTEIN POTA"/>
    <property type="match status" value="1"/>
</dbReference>
<evidence type="ECO:0000259" key="4">
    <source>
        <dbReference type="PROSITE" id="PS50893"/>
    </source>
</evidence>
<dbReference type="Pfam" id="PF00005">
    <property type="entry name" value="ABC_tran"/>
    <property type="match status" value="1"/>
</dbReference>
<dbReference type="InterPro" id="IPR017871">
    <property type="entry name" value="ABC_transporter-like_CS"/>
</dbReference>
<organism evidence="5 6">
    <name type="scientific">Persicobacter psychrovividus</name>
    <dbReference type="NCBI Taxonomy" id="387638"/>
    <lineage>
        <taxon>Bacteria</taxon>
        <taxon>Pseudomonadati</taxon>
        <taxon>Bacteroidota</taxon>
        <taxon>Cytophagia</taxon>
        <taxon>Cytophagales</taxon>
        <taxon>Persicobacteraceae</taxon>
        <taxon>Persicobacter</taxon>
    </lineage>
</organism>
<evidence type="ECO:0000256" key="1">
    <source>
        <dbReference type="ARBA" id="ARBA00022448"/>
    </source>
</evidence>
<dbReference type="Proteomes" id="UP001354989">
    <property type="component" value="Chromosome"/>
</dbReference>
<gene>
    <name evidence="5" type="ORF">PEPS_05320</name>
</gene>
<sequence length="320" mass="35849">MRHILVEEVSMTYENEKKPALDCINLDVAQGEILSLVGESGCGKTTLLKIIGGFEDPELGKTYFHGKETEAVKLKLIRGHANVRYIQQGLDLKPFYDVAGNIGEHIRGYVPEERAKRLTYLIDLVGLNGMDKKLPRELSGGQQQRVAIAQALAKEPEILLMDEPFSNLDTPTKIQLIADMKVMLRKANITAIMVTHWMEEALRLSDRIAVMRDGKIIQSGSAEELYRQPNCPYVARFFGNANLLSAQDAQKLDINDGQACCIRFEDLQWSQEGIPVEVVSSQFLGPTDQYEIEADGIRLRITTDQAPTGFVKVKHVTEYV</sequence>
<keyword evidence="1" id="KW-0813">Transport</keyword>
<feature type="domain" description="ABC transporter" evidence="4">
    <location>
        <begin position="4"/>
        <end position="238"/>
    </location>
</feature>
<evidence type="ECO:0000256" key="3">
    <source>
        <dbReference type="ARBA" id="ARBA00022840"/>
    </source>
</evidence>
<dbReference type="InterPro" id="IPR027417">
    <property type="entry name" value="P-loop_NTPase"/>
</dbReference>
<dbReference type="InterPro" id="IPR050093">
    <property type="entry name" value="ABC_SmlMolc_Importer"/>
</dbReference>
<evidence type="ECO:0000313" key="5">
    <source>
        <dbReference type="EMBL" id="BDC98251.1"/>
    </source>
</evidence>
<protein>
    <recommendedName>
        <fullName evidence="4">ABC transporter domain-containing protein</fullName>
    </recommendedName>
</protein>
<reference evidence="5 6" key="1">
    <citation type="submission" date="2021-12" db="EMBL/GenBank/DDBJ databases">
        <title>Genome sequencing of bacteria with rrn-lacking chromosome and rrn-plasmid.</title>
        <authorList>
            <person name="Anda M."/>
            <person name="Iwasaki W."/>
        </authorList>
    </citation>
    <scope>NUCLEOTIDE SEQUENCE [LARGE SCALE GENOMIC DNA]</scope>
    <source>
        <strain evidence="5 6">NBRC 101262</strain>
    </source>
</reference>
<dbReference type="InterPro" id="IPR003593">
    <property type="entry name" value="AAA+_ATPase"/>
</dbReference>
<keyword evidence="6" id="KW-1185">Reference proteome</keyword>